<dbReference type="KEGG" id="vab:WPS_10220"/>
<dbReference type="GO" id="GO:0010181">
    <property type="term" value="F:FMN binding"/>
    <property type="evidence" value="ECO:0007669"/>
    <property type="project" value="InterPro"/>
</dbReference>
<dbReference type="InterPro" id="IPR050268">
    <property type="entry name" value="NADH-dep_flavin_reductase"/>
</dbReference>
<dbReference type="AlphaFoldDB" id="A0AAN1XUJ4"/>
<dbReference type="Pfam" id="PF01613">
    <property type="entry name" value="Flavin_Reduct"/>
    <property type="match status" value="1"/>
</dbReference>
<feature type="domain" description="Flavin reductase like" evidence="2">
    <location>
        <begin position="12"/>
        <end position="155"/>
    </location>
</feature>
<dbReference type="InterPro" id="IPR012349">
    <property type="entry name" value="Split_barrel_FMN-bd"/>
</dbReference>
<accession>A0AAN1XUJ4</accession>
<dbReference type="GO" id="GO:0042602">
    <property type="term" value="F:riboflavin reductase (NADPH) activity"/>
    <property type="evidence" value="ECO:0007669"/>
    <property type="project" value="TreeGrafter"/>
</dbReference>
<dbReference type="PANTHER" id="PTHR30466">
    <property type="entry name" value="FLAVIN REDUCTASE"/>
    <property type="match status" value="1"/>
</dbReference>
<dbReference type="Gene3D" id="2.30.110.10">
    <property type="entry name" value="Electron Transport, Fmn-binding Protein, Chain A"/>
    <property type="match status" value="1"/>
</dbReference>
<protein>
    <recommendedName>
        <fullName evidence="2">Flavin reductase like domain-containing protein</fullName>
    </recommendedName>
</protein>
<dbReference type="PANTHER" id="PTHR30466:SF1">
    <property type="entry name" value="FMN REDUCTASE (NADH) RUTF"/>
    <property type="match status" value="1"/>
</dbReference>
<reference evidence="3 4" key="1">
    <citation type="journal article" date="2022" name="ISME Commun">
        <title>Vulcanimicrobium alpinus gen. nov. sp. nov., the first cultivated representative of the candidate phylum 'Eremiobacterota', is a metabolically versatile aerobic anoxygenic phototroph.</title>
        <authorList>
            <person name="Yabe S."/>
            <person name="Muto K."/>
            <person name="Abe K."/>
            <person name="Yokota A."/>
            <person name="Staudigel H."/>
            <person name="Tebo B.M."/>
        </authorList>
    </citation>
    <scope>NUCLEOTIDE SEQUENCE [LARGE SCALE GENOMIC DNA]</scope>
    <source>
        <strain evidence="3 4">WC8-2</strain>
    </source>
</reference>
<evidence type="ECO:0000256" key="1">
    <source>
        <dbReference type="ARBA" id="ARBA00023002"/>
    </source>
</evidence>
<keyword evidence="1" id="KW-0560">Oxidoreductase</keyword>
<gene>
    <name evidence="3" type="ORF">WPS_10220</name>
</gene>
<dbReference type="Proteomes" id="UP001317532">
    <property type="component" value="Chromosome"/>
</dbReference>
<evidence type="ECO:0000313" key="4">
    <source>
        <dbReference type="Proteomes" id="UP001317532"/>
    </source>
</evidence>
<dbReference type="SMART" id="SM00903">
    <property type="entry name" value="Flavin_Reduct"/>
    <property type="match status" value="1"/>
</dbReference>
<dbReference type="SUPFAM" id="SSF50475">
    <property type="entry name" value="FMN-binding split barrel"/>
    <property type="match status" value="1"/>
</dbReference>
<organism evidence="3 4">
    <name type="scientific">Vulcanimicrobium alpinum</name>
    <dbReference type="NCBI Taxonomy" id="3016050"/>
    <lineage>
        <taxon>Bacteria</taxon>
        <taxon>Bacillati</taxon>
        <taxon>Vulcanimicrobiota</taxon>
        <taxon>Vulcanimicrobiia</taxon>
        <taxon>Vulcanimicrobiales</taxon>
        <taxon>Vulcanimicrobiaceae</taxon>
        <taxon>Vulcanimicrobium</taxon>
    </lineage>
</organism>
<dbReference type="InterPro" id="IPR002563">
    <property type="entry name" value="Flavin_Rdtase-like_dom"/>
</dbReference>
<sequence>MLASTDDFRAAMRRFATGVAIVTTAHDGRIHGFTVNAFASVSAEPPTVLICVNREATAHPLIARSQRFCVNILAVEQRALAERFAGGEPRSRFDGVAYRIGPSGSPVLDGTLAFVDCALTEELTASTHTIFLGQVLEAGHREGEPLGYFDRTYRDFALGRADEPHGDGA</sequence>
<proteinExistence type="predicted"/>
<name>A0AAN1XUJ4_UNVUL</name>
<evidence type="ECO:0000313" key="3">
    <source>
        <dbReference type="EMBL" id="BDE05746.1"/>
    </source>
</evidence>
<evidence type="ECO:0000259" key="2">
    <source>
        <dbReference type="SMART" id="SM00903"/>
    </source>
</evidence>
<keyword evidence="4" id="KW-1185">Reference proteome</keyword>
<dbReference type="RefSeq" id="WP_317996768.1">
    <property type="nucleotide sequence ID" value="NZ_AP025523.1"/>
</dbReference>
<dbReference type="EMBL" id="AP025523">
    <property type="protein sequence ID" value="BDE05746.1"/>
    <property type="molecule type" value="Genomic_DNA"/>
</dbReference>